<reference evidence="2 3" key="1">
    <citation type="submission" date="2023-06" db="EMBL/GenBank/DDBJ databases">
        <title>Five Gram-positive bacteria isolated from mangrove sediments in Shenzhen, Guangdong, China.</title>
        <authorList>
            <person name="Yu S."/>
            <person name="Zheng W."/>
            <person name="Huang Y."/>
        </authorList>
    </citation>
    <scope>NUCLEOTIDE SEQUENCE [LARGE SCALE GENOMIC DNA]</scope>
    <source>
        <strain evidence="2 3">SaN35-3</strain>
    </source>
</reference>
<dbReference type="CDD" id="cd07762">
    <property type="entry name" value="CYTH-like_Pase_1"/>
    <property type="match status" value="1"/>
</dbReference>
<dbReference type="RefSeq" id="WP_226538766.1">
    <property type="nucleotide sequence ID" value="NZ_CP129013.1"/>
</dbReference>
<sequence>MTQEIEIEFKNMLTEKEYKLLLENYKINTEQIFKQTNYYFDTQDFLLKQHGIALRIRKKNDIYQWTLKQPYQDGLLETHQPLSNEEFEQAIQSNVKKEGPVFDQLKELSLINQELICLGSLITFRTEKKLKNGLIVLDYSRYLNKEDFELEFEVKDYGQGKVDFHSLLSKHRIPARPTKNKIQRFYEAKY</sequence>
<dbReference type="Proteomes" id="UP001197974">
    <property type="component" value="Chromosome"/>
</dbReference>
<keyword evidence="3" id="KW-1185">Reference proteome</keyword>
<evidence type="ECO:0000313" key="2">
    <source>
        <dbReference type="EMBL" id="WLR42954.1"/>
    </source>
</evidence>
<evidence type="ECO:0000259" key="1">
    <source>
        <dbReference type="PROSITE" id="PS51707"/>
    </source>
</evidence>
<feature type="domain" description="CYTH" evidence="1">
    <location>
        <begin position="4"/>
        <end position="190"/>
    </location>
</feature>
<dbReference type="SUPFAM" id="SSF55154">
    <property type="entry name" value="CYTH-like phosphatases"/>
    <property type="match status" value="1"/>
</dbReference>
<name>A0ABY9JU75_9BACI</name>
<gene>
    <name evidence="2" type="ORF">LC087_01645</name>
</gene>
<dbReference type="Gene3D" id="2.40.320.10">
    <property type="entry name" value="Hypothetical Protein Pfu-838710-001"/>
    <property type="match status" value="1"/>
</dbReference>
<proteinExistence type="predicted"/>
<dbReference type="SMART" id="SM01118">
    <property type="entry name" value="CYTH"/>
    <property type="match status" value="1"/>
</dbReference>
<evidence type="ECO:0000313" key="3">
    <source>
        <dbReference type="Proteomes" id="UP001197974"/>
    </source>
</evidence>
<protein>
    <submittedName>
        <fullName evidence="2">CYTH domain-containing protein</fullName>
    </submittedName>
</protein>
<dbReference type="InterPro" id="IPR033469">
    <property type="entry name" value="CYTH-like_dom_sf"/>
</dbReference>
<dbReference type="PROSITE" id="PS51707">
    <property type="entry name" value="CYTH"/>
    <property type="match status" value="1"/>
</dbReference>
<organism evidence="2 3">
    <name type="scientific">Bacillus carboniphilus</name>
    <dbReference type="NCBI Taxonomy" id="86663"/>
    <lineage>
        <taxon>Bacteria</taxon>
        <taxon>Bacillati</taxon>
        <taxon>Bacillota</taxon>
        <taxon>Bacilli</taxon>
        <taxon>Bacillales</taxon>
        <taxon>Bacillaceae</taxon>
        <taxon>Bacillus</taxon>
    </lineage>
</organism>
<dbReference type="InterPro" id="IPR023577">
    <property type="entry name" value="CYTH_domain"/>
</dbReference>
<accession>A0ABY9JU75</accession>
<dbReference type="InterPro" id="IPR009195">
    <property type="entry name" value="Uncharacterised_YjbK"/>
</dbReference>
<dbReference type="Pfam" id="PF01928">
    <property type="entry name" value="CYTH"/>
    <property type="match status" value="1"/>
</dbReference>
<dbReference type="PIRSF" id="PIRSF012526">
    <property type="entry name" value="CYTH_UCP012526"/>
    <property type="match status" value="1"/>
</dbReference>
<dbReference type="EMBL" id="CP129013">
    <property type="protein sequence ID" value="WLR42954.1"/>
    <property type="molecule type" value="Genomic_DNA"/>
</dbReference>